<gene>
    <name evidence="4" type="ORF">SAMN06265379_10226</name>
</gene>
<dbReference type="PANTHER" id="PTHR33619:SF3">
    <property type="entry name" value="POLYSACCHARIDE EXPORT PROTEIN GFCE-RELATED"/>
    <property type="match status" value="1"/>
</dbReference>
<feature type="transmembrane region" description="Helical" evidence="2">
    <location>
        <begin position="6"/>
        <end position="23"/>
    </location>
</feature>
<name>A0A521BRU6_SACCC</name>
<keyword evidence="2" id="KW-0472">Membrane</keyword>
<dbReference type="InterPro" id="IPR049712">
    <property type="entry name" value="Poly_export"/>
</dbReference>
<dbReference type="InterPro" id="IPR003715">
    <property type="entry name" value="Poly_export_N"/>
</dbReference>
<evidence type="ECO:0000313" key="4">
    <source>
        <dbReference type="EMBL" id="SMO49887.1"/>
    </source>
</evidence>
<dbReference type="PROSITE" id="PS51257">
    <property type="entry name" value="PROKAR_LIPOPROTEIN"/>
    <property type="match status" value="1"/>
</dbReference>
<accession>A0A521BRU6</accession>
<dbReference type="OrthoDB" id="662756at2"/>
<dbReference type="PANTHER" id="PTHR33619">
    <property type="entry name" value="POLYSACCHARIDE EXPORT PROTEIN GFCE-RELATED"/>
    <property type="match status" value="1"/>
</dbReference>
<dbReference type="EMBL" id="FXTB01000002">
    <property type="protein sequence ID" value="SMO49887.1"/>
    <property type="molecule type" value="Genomic_DNA"/>
</dbReference>
<dbReference type="Gene3D" id="3.30.1950.10">
    <property type="entry name" value="wza like domain"/>
    <property type="match status" value="1"/>
</dbReference>
<keyword evidence="5" id="KW-1185">Reference proteome</keyword>
<evidence type="ECO:0000256" key="1">
    <source>
        <dbReference type="ARBA" id="ARBA00022729"/>
    </source>
</evidence>
<evidence type="ECO:0000259" key="3">
    <source>
        <dbReference type="Pfam" id="PF02563"/>
    </source>
</evidence>
<dbReference type="Gene3D" id="3.10.560.10">
    <property type="entry name" value="Outer membrane lipoprotein wza domain like"/>
    <property type="match status" value="1"/>
</dbReference>
<keyword evidence="2" id="KW-1133">Transmembrane helix</keyword>
<feature type="transmembrane region" description="Helical" evidence="2">
    <location>
        <begin position="240"/>
        <end position="258"/>
    </location>
</feature>
<dbReference type="Proteomes" id="UP000319040">
    <property type="component" value="Unassembled WGS sequence"/>
</dbReference>
<keyword evidence="2" id="KW-0812">Transmembrane</keyword>
<feature type="domain" description="Polysaccharide export protein N-terminal" evidence="3">
    <location>
        <begin position="51"/>
        <end position="143"/>
    </location>
</feature>
<dbReference type="Pfam" id="PF02563">
    <property type="entry name" value="Poly_export"/>
    <property type="match status" value="1"/>
</dbReference>
<reference evidence="4 5" key="1">
    <citation type="submission" date="2017-05" db="EMBL/GenBank/DDBJ databases">
        <authorList>
            <person name="Varghese N."/>
            <person name="Submissions S."/>
        </authorList>
    </citation>
    <scope>NUCLEOTIDE SEQUENCE [LARGE SCALE GENOMIC DNA]</scope>
    <source>
        <strain evidence="4 5">DSM 27040</strain>
    </source>
</reference>
<evidence type="ECO:0000313" key="5">
    <source>
        <dbReference type="Proteomes" id="UP000319040"/>
    </source>
</evidence>
<protein>
    <submittedName>
        <fullName evidence="4">Polysaccharide export outer membrane protein</fullName>
    </submittedName>
</protein>
<organism evidence="4 5">
    <name type="scientific">Saccharicrinis carchari</name>
    <dbReference type="NCBI Taxonomy" id="1168039"/>
    <lineage>
        <taxon>Bacteria</taxon>
        <taxon>Pseudomonadati</taxon>
        <taxon>Bacteroidota</taxon>
        <taxon>Bacteroidia</taxon>
        <taxon>Marinilabiliales</taxon>
        <taxon>Marinilabiliaceae</taxon>
        <taxon>Saccharicrinis</taxon>
    </lineage>
</organism>
<proteinExistence type="predicted"/>
<evidence type="ECO:0000256" key="2">
    <source>
        <dbReference type="SAM" id="Phobius"/>
    </source>
</evidence>
<dbReference type="GO" id="GO:0015159">
    <property type="term" value="F:polysaccharide transmembrane transporter activity"/>
    <property type="evidence" value="ECO:0007669"/>
    <property type="project" value="InterPro"/>
</dbReference>
<keyword evidence="1" id="KW-0732">Signal</keyword>
<dbReference type="RefSeq" id="WP_142532349.1">
    <property type="nucleotide sequence ID" value="NZ_FXTB01000002.1"/>
</dbReference>
<sequence>MKTKQILFYIAMVLFLGLSSCVSRKKMTYLKYSGALSKVDPSSFDGRKMVKPSEYKIMPYDNLFINVSSLDPKWSSMFNTASEGSLTEESAILQGYLVDIEGNIEIPFIGKVRVMGETLEQIKTKLESTFSSYVKDASITVRLVNNHVSVIGEVMTPGKYQLTKVRVNIFEALAMAGDLSSYGNRTKIQLIRPTPYGPVVKEFSLGDRSILNSEFYYVMPNDIIYAPPLKGKSFQVNSSVFAILISVANAGLVVFALLNTSN</sequence>
<dbReference type="AlphaFoldDB" id="A0A521BRU6"/>